<sequence>MAFKDIPKARKFMKLYALANKKVLKLRKSGKRKVRYRCIVGCPFLCLISKDGNARVTVKTLESEHNCGIAYDNSIIDFNTIAHYFKEKLQDNPKYKVREMVLDLKRIFELNVSRGKCKRSKRMILETLDRSFAYEYNKLDSYAIELRESNPGSDVVINISKDALENGKRRFLRMYVCFKSMKMGFKLGLRPFIGVDGTFLKGKAKGQLLVVVGQDAQNHFYHLAWAVVDKERKHSWNWFLQLLQGSLDLKEGEGITFISDMQKSWCKASLDTVCKNQSVDNNFTELFNSWILEVGQKPIIKMLEDIRLKVMYIMTKHEAEASTWSNEYSPNSLELYNEFMEIAQVCKVHSNGEGGYEDSEGSDKNCINLSIKKCTYKEWDLTGIPCPHAIRALHNKGDPLTEMHRRYSKEAFLLSYRHKLQPVRGEHFWKIDPSQAMEPPELVKLAGRSKVKRDRQKDEAVKRQRQSNGKQLRKGKQPVKRTRTLLDSETEDEIHCSTPQMTQPS</sequence>
<keyword evidence="1" id="KW-1185">Reference proteome</keyword>
<dbReference type="Proteomes" id="UP000790787">
    <property type="component" value="Chromosome 8"/>
</dbReference>
<proteinExistence type="predicted"/>
<gene>
    <name evidence="2" type="primary">LOC142162968</name>
</gene>
<evidence type="ECO:0000313" key="1">
    <source>
        <dbReference type="Proteomes" id="UP000790787"/>
    </source>
</evidence>
<accession>A0AC58RUC8</accession>
<reference evidence="1" key="1">
    <citation type="journal article" date="2014" name="Nat. Commun.">
        <title>The tobacco genome sequence and its comparison with those of tomato and potato.</title>
        <authorList>
            <person name="Sierro N."/>
            <person name="Battey J.N."/>
            <person name="Ouadi S."/>
            <person name="Bakaher N."/>
            <person name="Bovet L."/>
            <person name="Willig A."/>
            <person name="Goepfert S."/>
            <person name="Peitsch M.C."/>
            <person name="Ivanov N.V."/>
        </authorList>
    </citation>
    <scope>NUCLEOTIDE SEQUENCE [LARGE SCALE GENOMIC DNA]</scope>
</reference>
<evidence type="ECO:0000313" key="2">
    <source>
        <dbReference type="RefSeq" id="XP_075076300.1"/>
    </source>
</evidence>
<protein>
    <submittedName>
        <fullName evidence="2">Uncharacterized protein LOC142162968</fullName>
    </submittedName>
</protein>
<dbReference type="RefSeq" id="XP_075076300.1">
    <property type="nucleotide sequence ID" value="XM_075220199.1"/>
</dbReference>
<reference evidence="2" key="2">
    <citation type="submission" date="2025-08" db="UniProtKB">
        <authorList>
            <consortium name="RefSeq"/>
        </authorList>
    </citation>
    <scope>IDENTIFICATION</scope>
    <source>
        <tissue evidence="2">Leaf</tissue>
    </source>
</reference>
<name>A0AC58RUC8_TOBAC</name>
<organism evidence="1 2">
    <name type="scientific">Nicotiana tabacum</name>
    <name type="common">Common tobacco</name>
    <dbReference type="NCBI Taxonomy" id="4097"/>
    <lineage>
        <taxon>Eukaryota</taxon>
        <taxon>Viridiplantae</taxon>
        <taxon>Streptophyta</taxon>
        <taxon>Embryophyta</taxon>
        <taxon>Tracheophyta</taxon>
        <taxon>Spermatophyta</taxon>
        <taxon>Magnoliopsida</taxon>
        <taxon>eudicotyledons</taxon>
        <taxon>Gunneridae</taxon>
        <taxon>Pentapetalae</taxon>
        <taxon>asterids</taxon>
        <taxon>lamiids</taxon>
        <taxon>Solanales</taxon>
        <taxon>Solanaceae</taxon>
        <taxon>Nicotianoideae</taxon>
        <taxon>Nicotianeae</taxon>
        <taxon>Nicotiana</taxon>
    </lineage>
</organism>